<feature type="transmembrane region" description="Helical" evidence="6">
    <location>
        <begin position="206"/>
        <end position="226"/>
    </location>
</feature>
<dbReference type="PROSITE" id="PS50850">
    <property type="entry name" value="MFS"/>
    <property type="match status" value="1"/>
</dbReference>
<feature type="transmembrane region" description="Helical" evidence="6">
    <location>
        <begin position="58"/>
        <end position="80"/>
    </location>
</feature>
<feature type="transmembrane region" description="Helical" evidence="6">
    <location>
        <begin position="175"/>
        <end position="194"/>
    </location>
</feature>
<feature type="transmembrane region" description="Helical" evidence="6">
    <location>
        <begin position="486"/>
        <end position="505"/>
    </location>
</feature>
<reference evidence="8 9" key="1">
    <citation type="submission" date="2016-11" db="EMBL/GenBank/DDBJ databases">
        <authorList>
            <person name="Jaros S."/>
            <person name="Januszkiewicz K."/>
            <person name="Wedrychowicz H."/>
        </authorList>
    </citation>
    <scope>NUCLEOTIDE SEQUENCE [LARGE SCALE GENOMIC DNA]</scope>
    <source>
        <strain evidence="8 9">GAS95</strain>
    </source>
</reference>
<keyword evidence="3 6" id="KW-0812">Transmembrane</keyword>
<dbReference type="PRINTS" id="PR01036">
    <property type="entry name" value="TCRTETB"/>
</dbReference>
<keyword evidence="9" id="KW-1185">Reference proteome</keyword>
<evidence type="ECO:0000259" key="7">
    <source>
        <dbReference type="PROSITE" id="PS50850"/>
    </source>
</evidence>
<evidence type="ECO:0000256" key="3">
    <source>
        <dbReference type="ARBA" id="ARBA00022692"/>
    </source>
</evidence>
<dbReference type="InterPro" id="IPR036259">
    <property type="entry name" value="MFS_trans_sf"/>
</dbReference>
<dbReference type="CDD" id="cd17321">
    <property type="entry name" value="MFS_MMR_MDR_like"/>
    <property type="match status" value="1"/>
</dbReference>
<evidence type="ECO:0000256" key="5">
    <source>
        <dbReference type="ARBA" id="ARBA00023136"/>
    </source>
</evidence>
<dbReference type="Gene3D" id="1.20.1720.10">
    <property type="entry name" value="Multidrug resistance protein D"/>
    <property type="match status" value="1"/>
</dbReference>
<feature type="transmembrane region" description="Helical" evidence="6">
    <location>
        <begin position="410"/>
        <end position="428"/>
    </location>
</feature>
<dbReference type="InterPro" id="IPR020846">
    <property type="entry name" value="MFS_dom"/>
</dbReference>
<feature type="transmembrane region" description="Helical" evidence="6">
    <location>
        <begin position="363"/>
        <end position="389"/>
    </location>
</feature>
<feature type="transmembrane region" description="Helical" evidence="6">
    <location>
        <begin position="146"/>
        <end position="169"/>
    </location>
</feature>
<dbReference type="SUPFAM" id="SSF103473">
    <property type="entry name" value="MFS general substrate transporter"/>
    <property type="match status" value="1"/>
</dbReference>
<dbReference type="PROSITE" id="PS00216">
    <property type="entry name" value="SUGAR_TRANSPORT_1"/>
    <property type="match status" value="1"/>
</dbReference>
<name>A0A1N6HKP4_9BURK</name>
<dbReference type="PANTHER" id="PTHR42718">
    <property type="entry name" value="MAJOR FACILITATOR SUPERFAMILY MULTIDRUG TRANSPORTER MFSC"/>
    <property type="match status" value="1"/>
</dbReference>
<feature type="transmembrane region" description="Helical" evidence="6">
    <location>
        <begin position="116"/>
        <end position="134"/>
    </location>
</feature>
<dbReference type="PANTHER" id="PTHR42718:SF9">
    <property type="entry name" value="MAJOR FACILITATOR SUPERFAMILY MULTIDRUG TRANSPORTER MFSC"/>
    <property type="match status" value="1"/>
</dbReference>
<feature type="transmembrane region" description="Helical" evidence="6">
    <location>
        <begin position="338"/>
        <end position="357"/>
    </location>
</feature>
<evidence type="ECO:0000256" key="2">
    <source>
        <dbReference type="ARBA" id="ARBA00022448"/>
    </source>
</evidence>
<comment type="subcellular location">
    <subcellularLocation>
        <location evidence="1">Membrane</location>
        <topology evidence="1">Multi-pass membrane protein</topology>
    </subcellularLocation>
</comment>
<dbReference type="Proteomes" id="UP000185151">
    <property type="component" value="Unassembled WGS sequence"/>
</dbReference>
<dbReference type="OrthoDB" id="9807274at2"/>
<proteinExistence type="predicted"/>
<keyword evidence="2" id="KW-0813">Transport</keyword>
<dbReference type="AlphaFoldDB" id="A0A1N6HKP4"/>
<evidence type="ECO:0000256" key="4">
    <source>
        <dbReference type="ARBA" id="ARBA00022989"/>
    </source>
</evidence>
<keyword evidence="4 6" id="KW-1133">Transmembrane helix</keyword>
<dbReference type="GO" id="GO:0016020">
    <property type="term" value="C:membrane"/>
    <property type="evidence" value="ECO:0007669"/>
    <property type="project" value="UniProtKB-SubCell"/>
</dbReference>
<dbReference type="RefSeq" id="WP_074294976.1">
    <property type="nucleotide sequence ID" value="NZ_FSRU01000001.1"/>
</dbReference>
<evidence type="ECO:0000313" key="8">
    <source>
        <dbReference type="EMBL" id="SIO20306.1"/>
    </source>
</evidence>
<evidence type="ECO:0000313" key="9">
    <source>
        <dbReference type="Proteomes" id="UP000185151"/>
    </source>
</evidence>
<dbReference type="EMBL" id="FSRU01000001">
    <property type="protein sequence ID" value="SIO20306.1"/>
    <property type="molecule type" value="Genomic_DNA"/>
</dbReference>
<feature type="transmembrane region" description="Helical" evidence="6">
    <location>
        <begin position="87"/>
        <end position="110"/>
    </location>
</feature>
<evidence type="ECO:0000256" key="1">
    <source>
        <dbReference type="ARBA" id="ARBA00004141"/>
    </source>
</evidence>
<feature type="transmembrane region" description="Helical" evidence="6">
    <location>
        <begin position="313"/>
        <end position="331"/>
    </location>
</feature>
<dbReference type="InterPro" id="IPR011701">
    <property type="entry name" value="MFS"/>
</dbReference>
<dbReference type="Gene3D" id="1.20.1250.20">
    <property type="entry name" value="MFS general substrate transporter like domains"/>
    <property type="match status" value="1"/>
</dbReference>
<organism evidence="8 9">
    <name type="scientific">Paraburkholderia phenazinium</name>
    <dbReference type="NCBI Taxonomy" id="60549"/>
    <lineage>
        <taxon>Bacteria</taxon>
        <taxon>Pseudomonadati</taxon>
        <taxon>Pseudomonadota</taxon>
        <taxon>Betaproteobacteria</taxon>
        <taxon>Burkholderiales</taxon>
        <taxon>Burkholderiaceae</taxon>
        <taxon>Paraburkholderia</taxon>
    </lineage>
</organism>
<dbReference type="Pfam" id="PF07690">
    <property type="entry name" value="MFS_1"/>
    <property type="match status" value="1"/>
</dbReference>
<feature type="transmembrane region" description="Helical" evidence="6">
    <location>
        <begin position="279"/>
        <end position="301"/>
    </location>
</feature>
<evidence type="ECO:0000256" key="6">
    <source>
        <dbReference type="SAM" id="Phobius"/>
    </source>
</evidence>
<dbReference type="GO" id="GO:0022857">
    <property type="term" value="F:transmembrane transporter activity"/>
    <property type="evidence" value="ECO:0007669"/>
    <property type="project" value="InterPro"/>
</dbReference>
<protein>
    <submittedName>
        <fullName evidence="8">Drug resistance transporter, EmrB/QacA subfamily</fullName>
    </submittedName>
</protein>
<dbReference type="InterPro" id="IPR005829">
    <property type="entry name" value="Sugar_transporter_CS"/>
</dbReference>
<feature type="domain" description="Major facilitator superfamily (MFS) profile" evidence="7">
    <location>
        <begin position="21"/>
        <end position="509"/>
    </location>
</feature>
<feature type="transmembrane region" description="Helical" evidence="6">
    <location>
        <begin position="238"/>
        <end position="259"/>
    </location>
</feature>
<accession>A0A1N6HKP4</accession>
<gene>
    <name evidence="8" type="ORF">SAMN05444165_1432</name>
</gene>
<sequence length="524" mass="53592">MKTDQIDIRVGRRSGAQKLLGLCAVCLAALCMPLSFTGPAVALPDIARELGGSPLALSWITNAFMLCFGGFLLVAGALADRVGRKKVFLAGVVVFIAASFSLSHASSIVALDLLRALQGLAAAAALSGGGAALAQDFEGAAMTRAFSCLGSSFGVGLAFGPILAGFLIQHSGWRSVFAGTAAIGIVALVLATLCMRDSRDRAATGLDWPGAASFTAALALLTYAVLRAPDSGWSSPSVLGLLACAVVLFGAFVAIENTVHRPLLDLSLFRYRRFIGVQFLAAAPAYSYVVLLVLLPVRLISIEGYGSLEAGQIMFAISAPLLVLPMVAGLLTRWFSAGSICGVGLVVAAAGLLWLAQCPPAHSAVAIVPAMFIIGVGVSLPWGLMDGLAVSVVPKERAGMATGVFNTTRVAGESIALAVVAAVLAAFAETGLRDATAGASLPPASQALSEAAHWLSLGSVGEVSRLLPGLDHAALLASYGRAFSDLVYVLAAITLLSAVMIFSFLTRARPAVSTHLGGADSVAE</sequence>
<keyword evidence="5 6" id="KW-0472">Membrane</keyword>